<feature type="transmembrane region" description="Helical" evidence="7">
    <location>
        <begin position="51"/>
        <end position="73"/>
    </location>
</feature>
<gene>
    <name evidence="9" type="ORF">GCM10017576_00200</name>
</gene>
<dbReference type="GO" id="GO:0005886">
    <property type="term" value="C:plasma membrane"/>
    <property type="evidence" value="ECO:0007669"/>
    <property type="project" value="UniProtKB-SubCell"/>
</dbReference>
<keyword evidence="10" id="KW-1185">Reference proteome</keyword>
<feature type="transmembrane region" description="Helical" evidence="7">
    <location>
        <begin position="182"/>
        <end position="203"/>
    </location>
</feature>
<feature type="domain" description="VTT" evidence="8">
    <location>
        <begin position="72"/>
        <end position="200"/>
    </location>
</feature>
<evidence type="ECO:0000313" key="9">
    <source>
        <dbReference type="EMBL" id="GLJ59891.1"/>
    </source>
</evidence>
<comment type="similarity">
    <text evidence="2 7">Belongs to the DedA family.</text>
</comment>
<dbReference type="PANTHER" id="PTHR30353:SF0">
    <property type="entry name" value="TRANSMEMBRANE PROTEIN"/>
    <property type="match status" value="1"/>
</dbReference>
<evidence type="ECO:0000256" key="5">
    <source>
        <dbReference type="ARBA" id="ARBA00022989"/>
    </source>
</evidence>
<evidence type="ECO:0000256" key="2">
    <source>
        <dbReference type="ARBA" id="ARBA00010792"/>
    </source>
</evidence>
<comment type="caution">
    <text evidence="9">The sequence shown here is derived from an EMBL/GenBank/DDBJ whole genome shotgun (WGS) entry which is preliminary data.</text>
</comment>
<feature type="transmembrane region" description="Helical" evidence="7">
    <location>
        <begin position="93"/>
        <end position="117"/>
    </location>
</feature>
<keyword evidence="6 7" id="KW-0472">Membrane</keyword>
<dbReference type="PANTHER" id="PTHR30353">
    <property type="entry name" value="INNER MEMBRANE PROTEIN DEDA-RELATED"/>
    <property type="match status" value="1"/>
</dbReference>
<name>A0A9W6LV49_9MICO</name>
<evidence type="ECO:0000256" key="4">
    <source>
        <dbReference type="ARBA" id="ARBA00022692"/>
    </source>
</evidence>
<dbReference type="InterPro" id="IPR032816">
    <property type="entry name" value="VTT_dom"/>
</dbReference>
<accession>A0A9W6LV49</accession>
<evidence type="ECO:0000256" key="7">
    <source>
        <dbReference type="RuleBase" id="RU367016"/>
    </source>
</evidence>
<evidence type="ECO:0000256" key="6">
    <source>
        <dbReference type="ARBA" id="ARBA00023136"/>
    </source>
</evidence>
<dbReference type="EMBL" id="BSEJ01000001">
    <property type="protein sequence ID" value="GLJ59891.1"/>
    <property type="molecule type" value="Genomic_DNA"/>
</dbReference>
<evidence type="ECO:0000313" key="10">
    <source>
        <dbReference type="Proteomes" id="UP001142462"/>
    </source>
</evidence>
<keyword evidence="5 7" id="KW-1133">Transmembrane helix</keyword>
<sequence>MPPGVWVQVPPSARDAVPRRTPPTDIRSIVHHIALIPWLDPQAIIDAAGPWALLVVCLIVFSETGLLVGFLLPGDTLLLISGLLTHTVDVFGVNIWIVSGLIALAAFVGGEVGYLIGHKGGPAVFERKDSGVFSRHNVERTNAFFERFGGITVVLARFVPIVRTFAPVAAGIGHMPWKRYSLYNLIGALLWGFGLTMFGYVIAYIPWVRDIVTEYIDVILLAAVGGTALIVLWHYLQERRRARKAAEAAPAEDLVLDAEVFERAPDIDGDGKPDF</sequence>
<reference evidence="9" key="1">
    <citation type="journal article" date="2014" name="Int. J. Syst. Evol. Microbiol.">
        <title>Complete genome sequence of Corynebacterium casei LMG S-19264T (=DSM 44701T), isolated from a smear-ripened cheese.</title>
        <authorList>
            <consortium name="US DOE Joint Genome Institute (JGI-PGF)"/>
            <person name="Walter F."/>
            <person name="Albersmeier A."/>
            <person name="Kalinowski J."/>
            <person name="Ruckert C."/>
        </authorList>
    </citation>
    <scope>NUCLEOTIDE SEQUENCE</scope>
    <source>
        <strain evidence="9">VKM Ac-1020</strain>
    </source>
</reference>
<protein>
    <recommendedName>
        <fullName evidence="8">VTT domain-containing protein</fullName>
    </recommendedName>
</protein>
<dbReference type="AlphaFoldDB" id="A0A9W6LV49"/>
<keyword evidence="3 7" id="KW-1003">Cell membrane</keyword>
<keyword evidence="4 7" id="KW-0812">Transmembrane</keyword>
<dbReference type="InterPro" id="IPR032818">
    <property type="entry name" value="DedA-like"/>
</dbReference>
<evidence type="ECO:0000256" key="3">
    <source>
        <dbReference type="ARBA" id="ARBA00022475"/>
    </source>
</evidence>
<feature type="transmembrane region" description="Helical" evidence="7">
    <location>
        <begin position="215"/>
        <end position="236"/>
    </location>
</feature>
<reference evidence="9" key="2">
    <citation type="submission" date="2023-01" db="EMBL/GenBank/DDBJ databases">
        <authorList>
            <person name="Sun Q."/>
            <person name="Evtushenko L."/>
        </authorList>
    </citation>
    <scope>NUCLEOTIDE SEQUENCE</scope>
    <source>
        <strain evidence="9">VKM Ac-1020</strain>
    </source>
</reference>
<comment type="subcellular location">
    <subcellularLocation>
        <location evidence="1 7">Cell membrane</location>
        <topology evidence="1 7">Multi-pass membrane protein</topology>
    </subcellularLocation>
</comment>
<evidence type="ECO:0000256" key="1">
    <source>
        <dbReference type="ARBA" id="ARBA00004651"/>
    </source>
</evidence>
<proteinExistence type="inferred from homology"/>
<dbReference type="Pfam" id="PF09335">
    <property type="entry name" value="VTT_dom"/>
    <property type="match status" value="1"/>
</dbReference>
<evidence type="ECO:0000259" key="8">
    <source>
        <dbReference type="Pfam" id="PF09335"/>
    </source>
</evidence>
<dbReference type="Proteomes" id="UP001142462">
    <property type="component" value="Unassembled WGS sequence"/>
</dbReference>
<organism evidence="9 10">
    <name type="scientific">Microbacterium barkeri</name>
    <dbReference type="NCBI Taxonomy" id="33917"/>
    <lineage>
        <taxon>Bacteria</taxon>
        <taxon>Bacillati</taxon>
        <taxon>Actinomycetota</taxon>
        <taxon>Actinomycetes</taxon>
        <taxon>Micrococcales</taxon>
        <taxon>Microbacteriaceae</taxon>
        <taxon>Microbacterium</taxon>
    </lineage>
</organism>